<gene>
    <name evidence="1" type="ORF">ACCO45_005911</name>
</gene>
<protein>
    <submittedName>
        <fullName evidence="1">Uncharacterized protein</fullName>
    </submittedName>
</protein>
<evidence type="ECO:0000313" key="2">
    <source>
        <dbReference type="Proteomes" id="UP001638806"/>
    </source>
</evidence>
<dbReference type="EMBL" id="JBGNUJ010000004">
    <property type="protein sequence ID" value="KAL3960794.1"/>
    <property type="molecule type" value="Genomic_DNA"/>
</dbReference>
<reference evidence="1" key="1">
    <citation type="submission" date="2024-12" db="EMBL/GenBank/DDBJ databases">
        <title>Comparative genomics and development of molecular markers within Purpureocillium lilacinum and among Purpureocillium species.</title>
        <authorList>
            <person name="Yeh Z.-Y."/>
            <person name="Ni N.-T."/>
            <person name="Lo P.-H."/>
            <person name="Mushyakhwo K."/>
            <person name="Lin C.-F."/>
            <person name="Nai Y.-S."/>
        </authorList>
    </citation>
    <scope>NUCLEOTIDE SEQUENCE</scope>
    <source>
        <strain evidence="1">NCHU-NPUST-175</strain>
    </source>
</reference>
<accession>A0ACC4DZ29</accession>
<organism evidence="1 2">
    <name type="scientific">Purpureocillium lilacinum</name>
    <name type="common">Paecilomyces lilacinus</name>
    <dbReference type="NCBI Taxonomy" id="33203"/>
    <lineage>
        <taxon>Eukaryota</taxon>
        <taxon>Fungi</taxon>
        <taxon>Dikarya</taxon>
        <taxon>Ascomycota</taxon>
        <taxon>Pezizomycotina</taxon>
        <taxon>Sordariomycetes</taxon>
        <taxon>Hypocreomycetidae</taxon>
        <taxon>Hypocreales</taxon>
        <taxon>Ophiocordycipitaceae</taxon>
        <taxon>Purpureocillium</taxon>
    </lineage>
</organism>
<keyword evidence="2" id="KW-1185">Reference proteome</keyword>
<name>A0ACC4DZ29_PURLI</name>
<sequence>MVCLVHGYQPSGMSRRIQWWQHLALFANVRPNVPGTDAATRASTSACQPGSQIPRDACSTAITTVSLFRGARPETPVRSVGSPLLDDALWRRGWRAAAAQLHRDCSSVLTDSWTNVGRVRAHSALMLVRQQGRRGGSASLCFRFNVDT</sequence>
<proteinExistence type="predicted"/>
<evidence type="ECO:0000313" key="1">
    <source>
        <dbReference type="EMBL" id="KAL3960794.1"/>
    </source>
</evidence>
<dbReference type="Proteomes" id="UP001638806">
    <property type="component" value="Unassembled WGS sequence"/>
</dbReference>
<comment type="caution">
    <text evidence="1">The sequence shown here is derived from an EMBL/GenBank/DDBJ whole genome shotgun (WGS) entry which is preliminary data.</text>
</comment>